<evidence type="ECO:0000313" key="1">
    <source>
        <dbReference type="EMBL" id="KHJ81129.1"/>
    </source>
</evidence>
<dbReference type="Proteomes" id="UP000053660">
    <property type="component" value="Unassembled WGS sequence"/>
</dbReference>
<proteinExistence type="predicted"/>
<dbReference type="AlphaFoldDB" id="A0A0B1S8A7"/>
<dbReference type="EMBL" id="KN593672">
    <property type="protein sequence ID" value="KHJ81129.1"/>
    <property type="molecule type" value="Genomic_DNA"/>
</dbReference>
<sequence length="180" mass="20498">LLKCFYSRVKDSEGHKVYGKGTTYASQTSFTTAVWYFFKLTRNIKATELSFEIGRLNPDLECILKQQTAAKFSCNTFRIRTDDRDLPRLLYPLIPIGCVLHIFTNPSATPDNIFIDSSCFDLELIRAAPMFLAQAYVGITDEQLPNLQGYWFWMKAPYLSCKGVNELLLASSSGFPTFLF</sequence>
<accession>A0A0B1S8A7</accession>
<name>A0A0B1S8A7_OESDE</name>
<gene>
    <name evidence="1" type="ORF">OESDEN_19185</name>
</gene>
<reference evidence="1 2" key="1">
    <citation type="submission" date="2014-03" db="EMBL/GenBank/DDBJ databases">
        <title>Draft genome of the hookworm Oesophagostomum dentatum.</title>
        <authorList>
            <person name="Mitreva M."/>
        </authorList>
    </citation>
    <scope>NUCLEOTIDE SEQUENCE [LARGE SCALE GENOMIC DNA]</scope>
    <source>
        <strain evidence="1 2">OD-Hann</strain>
    </source>
</reference>
<protein>
    <submittedName>
        <fullName evidence="1">Uncharacterized protein</fullName>
    </submittedName>
</protein>
<feature type="non-terminal residue" evidence="1">
    <location>
        <position position="1"/>
    </location>
</feature>
<organism evidence="1 2">
    <name type="scientific">Oesophagostomum dentatum</name>
    <name type="common">Nodular worm</name>
    <dbReference type="NCBI Taxonomy" id="61180"/>
    <lineage>
        <taxon>Eukaryota</taxon>
        <taxon>Metazoa</taxon>
        <taxon>Ecdysozoa</taxon>
        <taxon>Nematoda</taxon>
        <taxon>Chromadorea</taxon>
        <taxon>Rhabditida</taxon>
        <taxon>Rhabditina</taxon>
        <taxon>Rhabditomorpha</taxon>
        <taxon>Strongyloidea</taxon>
        <taxon>Strongylidae</taxon>
        <taxon>Oesophagostomum</taxon>
    </lineage>
</organism>
<evidence type="ECO:0000313" key="2">
    <source>
        <dbReference type="Proteomes" id="UP000053660"/>
    </source>
</evidence>
<keyword evidence="2" id="KW-1185">Reference proteome</keyword>